<dbReference type="Pfam" id="PF03259">
    <property type="entry name" value="Robl_LC7"/>
    <property type="match status" value="1"/>
</dbReference>
<gene>
    <name evidence="3" type="ORF">SBAD_LOCUS12827</name>
</gene>
<dbReference type="PANTHER" id="PTHR10779">
    <property type="entry name" value="DYNEIN LIGHT CHAIN ROADBLOCK"/>
    <property type="match status" value="1"/>
</dbReference>
<reference evidence="3 4" key="2">
    <citation type="submission" date="2018-11" db="EMBL/GenBank/DDBJ databases">
        <authorList>
            <consortium name="Pathogen Informatics"/>
        </authorList>
    </citation>
    <scope>NUCLEOTIDE SEQUENCE [LARGE SCALE GENOMIC DNA]</scope>
</reference>
<dbReference type="SUPFAM" id="SSF103196">
    <property type="entry name" value="Roadblock/LC7 domain"/>
    <property type="match status" value="1"/>
</dbReference>
<proteinExistence type="inferred from homology"/>
<feature type="domain" description="Roadblock/LAMTOR2" evidence="2">
    <location>
        <begin position="4"/>
        <end position="92"/>
    </location>
</feature>
<dbReference type="AlphaFoldDB" id="A0A183JAC9"/>
<name>A0A183JAC9_9BILA</name>
<evidence type="ECO:0000256" key="1">
    <source>
        <dbReference type="ARBA" id="ARBA00007191"/>
    </source>
</evidence>
<evidence type="ECO:0000313" key="3">
    <source>
        <dbReference type="EMBL" id="VDP52111.1"/>
    </source>
</evidence>
<protein>
    <submittedName>
        <fullName evidence="5">Robl_LC7 domain-containing protein</fullName>
    </submittedName>
</protein>
<sequence>MADIDATLQRIMSQKGVVGLLVMDDKGRPIRSTFSEQLTSQYAPLLRQLAENCRDTMRAIEASDDVKYISIRSAKHEVMFTIDQQFTFIVLTTIYE</sequence>
<dbReference type="OrthoDB" id="9985637at2759"/>
<dbReference type="Proteomes" id="UP000270296">
    <property type="component" value="Unassembled WGS sequence"/>
</dbReference>
<reference evidence="5" key="1">
    <citation type="submission" date="2016-06" db="UniProtKB">
        <authorList>
            <consortium name="WormBaseParasite"/>
        </authorList>
    </citation>
    <scope>IDENTIFICATION</scope>
</reference>
<dbReference type="EMBL" id="UZAM01018991">
    <property type="protein sequence ID" value="VDP52111.1"/>
    <property type="molecule type" value="Genomic_DNA"/>
</dbReference>
<accession>A0A183JAC9</accession>
<dbReference type="InterPro" id="IPR004942">
    <property type="entry name" value="Roadblock/LAMTOR2_dom"/>
</dbReference>
<evidence type="ECO:0000313" key="5">
    <source>
        <dbReference type="WBParaSite" id="SBAD_0001324001-mRNA-1"/>
    </source>
</evidence>
<keyword evidence="4" id="KW-1185">Reference proteome</keyword>
<evidence type="ECO:0000259" key="2">
    <source>
        <dbReference type="SMART" id="SM00960"/>
    </source>
</evidence>
<organism evidence="5">
    <name type="scientific">Soboliphyme baturini</name>
    <dbReference type="NCBI Taxonomy" id="241478"/>
    <lineage>
        <taxon>Eukaryota</taxon>
        <taxon>Metazoa</taxon>
        <taxon>Ecdysozoa</taxon>
        <taxon>Nematoda</taxon>
        <taxon>Enoplea</taxon>
        <taxon>Dorylaimia</taxon>
        <taxon>Dioctophymatida</taxon>
        <taxon>Dioctophymatoidea</taxon>
        <taxon>Soboliphymatidae</taxon>
        <taxon>Soboliphyme</taxon>
    </lineage>
</organism>
<dbReference type="WBParaSite" id="SBAD_0001324001-mRNA-1">
    <property type="protein sequence ID" value="SBAD_0001324001-mRNA-1"/>
    <property type="gene ID" value="SBAD_0001324001"/>
</dbReference>
<evidence type="ECO:0000313" key="4">
    <source>
        <dbReference type="Proteomes" id="UP000270296"/>
    </source>
</evidence>
<dbReference type="SMART" id="SM00960">
    <property type="entry name" value="Robl_LC7"/>
    <property type="match status" value="1"/>
</dbReference>
<dbReference type="Gene3D" id="3.30.450.30">
    <property type="entry name" value="Dynein light chain 2a, cytoplasmic"/>
    <property type="match status" value="1"/>
</dbReference>
<comment type="similarity">
    <text evidence="1">Belongs to the GAMAD family.</text>
</comment>